<proteinExistence type="predicted"/>
<keyword evidence="2" id="KW-1185">Reference proteome</keyword>
<reference evidence="1 2" key="1">
    <citation type="journal article" date="2019" name="Commun. Biol.">
        <title>The bagworm genome reveals a unique fibroin gene that provides high tensile strength.</title>
        <authorList>
            <person name="Kono N."/>
            <person name="Nakamura H."/>
            <person name="Ohtoshi R."/>
            <person name="Tomita M."/>
            <person name="Numata K."/>
            <person name="Arakawa K."/>
        </authorList>
    </citation>
    <scope>NUCLEOTIDE SEQUENCE [LARGE SCALE GENOMIC DNA]</scope>
</reference>
<sequence>MVEYGLNVELRSSAAGGAGRGRWRAGGAGPGVNESRRGCIRLSVVLLPTLNFVIVPSSNILSLTLDDGSGSAVARKGRHCLSTLRDKQAWEPPKSKWSQSPMDIRNSRRVVTALSASWISKIVREFLDNSTAFRTSTGSYGASQVQLTLSKEEDTTRVHTVPTINYASVPADPSLTVTSTSNASACENTSAIKNSDSKRGSHALCVTRWMQPRIEHSTDLYRPSYLGPMCNTAHLTIQSTTSRLNLKALLTNRDVQ</sequence>
<dbReference type="Proteomes" id="UP000299102">
    <property type="component" value="Unassembled WGS sequence"/>
</dbReference>
<name>A0A4C1ZC33_EUMVA</name>
<dbReference type="EMBL" id="BGZK01001662">
    <property type="protein sequence ID" value="GBP84165.1"/>
    <property type="molecule type" value="Genomic_DNA"/>
</dbReference>
<accession>A0A4C1ZC33</accession>
<protein>
    <submittedName>
        <fullName evidence="1">Uncharacterized protein</fullName>
    </submittedName>
</protein>
<comment type="caution">
    <text evidence="1">The sequence shown here is derived from an EMBL/GenBank/DDBJ whole genome shotgun (WGS) entry which is preliminary data.</text>
</comment>
<gene>
    <name evidence="1" type="ORF">EVAR_36682_1</name>
</gene>
<organism evidence="1 2">
    <name type="scientific">Eumeta variegata</name>
    <name type="common">Bagworm moth</name>
    <name type="synonym">Eumeta japonica</name>
    <dbReference type="NCBI Taxonomy" id="151549"/>
    <lineage>
        <taxon>Eukaryota</taxon>
        <taxon>Metazoa</taxon>
        <taxon>Ecdysozoa</taxon>
        <taxon>Arthropoda</taxon>
        <taxon>Hexapoda</taxon>
        <taxon>Insecta</taxon>
        <taxon>Pterygota</taxon>
        <taxon>Neoptera</taxon>
        <taxon>Endopterygota</taxon>
        <taxon>Lepidoptera</taxon>
        <taxon>Glossata</taxon>
        <taxon>Ditrysia</taxon>
        <taxon>Tineoidea</taxon>
        <taxon>Psychidae</taxon>
        <taxon>Oiketicinae</taxon>
        <taxon>Eumeta</taxon>
    </lineage>
</organism>
<dbReference type="AlphaFoldDB" id="A0A4C1ZC33"/>
<evidence type="ECO:0000313" key="2">
    <source>
        <dbReference type="Proteomes" id="UP000299102"/>
    </source>
</evidence>
<evidence type="ECO:0000313" key="1">
    <source>
        <dbReference type="EMBL" id="GBP84165.1"/>
    </source>
</evidence>